<evidence type="ECO:0000259" key="5">
    <source>
        <dbReference type="Pfam" id="PF25973"/>
    </source>
</evidence>
<feature type="chain" id="PRO_5004663865" evidence="3">
    <location>
        <begin position="21"/>
        <end position="405"/>
    </location>
</feature>
<dbReference type="GO" id="GO:1990195">
    <property type="term" value="C:macrolide transmembrane transporter complex"/>
    <property type="evidence" value="ECO:0007669"/>
    <property type="project" value="InterPro"/>
</dbReference>
<dbReference type="RefSeq" id="WP_023171623.1">
    <property type="nucleotide sequence ID" value="NC_022600.1"/>
</dbReference>
<dbReference type="AlphaFoldDB" id="U5QCK2"/>
<dbReference type="Gene3D" id="6.10.140.1990">
    <property type="match status" value="1"/>
</dbReference>
<dbReference type="Pfam" id="PF25973">
    <property type="entry name" value="BSH_CzcB"/>
    <property type="match status" value="1"/>
</dbReference>
<dbReference type="InterPro" id="IPR051909">
    <property type="entry name" value="MFP_Cation_Efflux"/>
</dbReference>
<dbReference type="eggNOG" id="COG0845">
    <property type="taxonomic scope" value="Bacteria"/>
</dbReference>
<dbReference type="STRING" id="1183438.GKIL_0359"/>
<dbReference type="Pfam" id="PF25954">
    <property type="entry name" value="Beta-barrel_RND_2"/>
    <property type="match status" value="1"/>
</dbReference>
<evidence type="ECO:0000259" key="4">
    <source>
        <dbReference type="Pfam" id="PF25954"/>
    </source>
</evidence>
<dbReference type="GO" id="GO:0019898">
    <property type="term" value="C:extrinsic component of membrane"/>
    <property type="evidence" value="ECO:0007669"/>
    <property type="project" value="InterPro"/>
</dbReference>
<dbReference type="PANTHER" id="PTHR30097:SF4">
    <property type="entry name" value="SLR6042 PROTEIN"/>
    <property type="match status" value="1"/>
</dbReference>
<evidence type="ECO:0000256" key="3">
    <source>
        <dbReference type="SAM" id="SignalP"/>
    </source>
</evidence>
<keyword evidence="8" id="KW-1185">Reference proteome</keyword>
<feature type="domain" description="CzcB-like C-terminal circularly permuted SH3-like" evidence="6">
    <location>
        <begin position="337"/>
        <end position="393"/>
    </location>
</feature>
<dbReference type="NCBIfam" id="TIGR01730">
    <property type="entry name" value="RND_mfp"/>
    <property type="match status" value="1"/>
</dbReference>
<keyword evidence="2" id="KW-0813">Transport</keyword>
<evidence type="ECO:0000256" key="2">
    <source>
        <dbReference type="ARBA" id="ARBA00022448"/>
    </source>
</evidence>
<dbReference type="GO" id="GO:0022857">
    <property type="term" value="F:transmembrane transporter activity"/>
    <property type="evidence" value="ECO:0007669"/>
    <property type="project" value="InterPro"/>
</dbReference>
<dbReference type="Gene3D" id="2.40.420.20">
    <property type="match status" value="1"/>
</dbReference>
<dbReference type="KEGG" id="glj:GKIL_0359"/>
<evidence type="ECO:0000259" key="6">
    <source>
        <dbReference type="Pfam" id="PF25975"/>
    </source>
</evidence>
<dbReference type="GO" id="GO:0015679">
    <property type="term" value="P:plasma membrane copper ion transport"/>
    <property type="evidence" value="ECO:0007669"/>
    <property type="project" value="TreeGrafter"/>
</dbReference>
<dbReference type="GO" id="GO:1990961">
    <property type="term" value="P:xenobiotic detoxification by transmembrane export across the plasma membrane"/>
    <property type="evidence" value="ECO:0007669"/>
    <property type="project" value="InterPro"/>
</dbReference>
<evidence type="ECO:0000313" key="8">
    <source>
        <dbReference type="Proteomes" id="UP000017396"/>
    </source>
</evidence>
<dbReference type="SUPFAM" id="SSF111369">
    <property type="entry name" value="HlyD-like secretion proteins"/>
    <property type="match status" value="1"/>
</dbReference>
<dbReference type="OrthoDB" id="556614at2"/>
<dbReference type="InterPro" id="IPR058647">
    <property type="entry name" value="BSH_CzcB-like"/>
</dbReference>
<dbReference type="GO" id="GO:0030313">
    <property type="term" value="C:cell envelope"/>
    <property type="evidence" value="ECO:0007669"/>
    <property type="project" value="TreeGrafter"/>
</dbReference>
<dbReference type="PROSITE" id="PS51257">
    <property type="entry name" value="PROKAR_LIPOPROTEIN"/>
    <property type="match status" value="1"/>
</dbReference>
<comment type="similarity">
    <text evidence="1">Belongs to the membrane fusion protein (MFP) (TC 8.A.1) family.</text>
</comment>
<dbReference type="InterPro" id="IPR058792">
    <property type="entry name" value="Beta-barrel_RND_2"/>
</dbReference>
<feature type="signal peptide" evidence="3">
    <location>
        <begin position="1"/>
        <end position="20"/>
    </location>
</feature>
<evidence type="ECO:0000256" key="1">
    <source>
        <dbReference type="ARBA" id="ARBA00009477"/>
    </source>
</evidence>
<dbReference type="InterPro" id="IPR006143">
    <property type="entry name" value="RND_pump_MFP"/>
</dbReference>
<name>U5QCK2_GLOK1</name>
<organism evidence="7 8">
    <name type="scientific">Gloeobacter kilaueensis (strain ATCC BAA-2537 / CCAP 1431/1 / ULC 316 / JS1)</name>
    <dbReference type="NCBI Taxonomy" id="1183438"/>
    <lineage>
        <taxon>Bacteria</taxon>
        <taxon>Bacillati</taxon>
        <taxon>Cyanobacteriota</taxon>
        <taxon>Cyanophyceae</taxon>
        <taxon>Gloeobacterales</taxon>
        <taxon>Gloeobacteraceae</taxon>
        <taxon>Gloeobacter</taxon>
    </lineage>
</organism>
<evidence type="ECO:0000313" key="7">
    <source>
        <dbReference type="EMBL" id="AGY56606.1"/>
    </source>
</evidence>
<feature type="domain" description="CusB-like beta-barrel" evidence="4">
    <location>
        <begin position="254"/>
        <end position="330"/>
    </location>
</feature>
<accession>U5QCK2</accession>
<dbReference type="Proteomes" id="UP000017396">
    <property type="component" value="Chromosome"/>
</dbReference>
<sequence>MKRVLAVIAALLVAGCSAQAENPAPRPVVATAGGPVRVRLDPAQLARAQITTATAQKRRLGLQVLTGGQVQSAANRTLQVATAVDGLIERVNVQAGDRVQAGQVLAVLKSNDVSQIESELMQQVLELQADRQQAVVQVNLTRSQRDRERKLFDDRIGSRADYEVAQSEYQKALAALTGIDSKRTALITATAERLRLLGALPGEAVRVVGERRVDDRVYIRARRSGIVTERSVNPGELVDADDSKPMFAVADLSEVWLVGQVFEQDIPRVHTGLPVSVRIDSYPGKTFTGRLDYVAAALDPDTRTLAVRATVYNREGRLKPAMFARMTIATGSVQVLSVPAEAVQKSGEIYVAYVPVSGDTFEERPLKLGRTIGNYVEVLAGLKPGEPVVVRGSLQLQGQAQQLAS</sequence>
<dbReference type="PANTHER" id="PTHR30097">
    <property type="entry name" value="CATION EFFLUX SYSTEM PROTEIN CUSB"/>
    <property type="match status" value="1"/>
</dbReference>
<reference evidence="7 8" key="1">
    <citation type="journal article" date="2013" name="PLoS ONE">
        <title>Cultivation and Complete Genome Sequencing of Gloeobacter kilaueensis sp. nov., from a Lava Cave in Kilauea Caldera, Hawai'i.</title>
        <authorList>
            <person name="Saw J.H."/>
            <person name="Schatz M."/>
            <person name="Brown M.V."/>
            <person name="Kunkel D.D."/>
            <person name="Foster J.S."/>
            <person name="Shick H."/>
            <person name="Christensen S."/>
            <person name="Hou S."/>
            <person name="Wan X."/>
            <person name="Donachie S.P."/>
        </authorList>
    </citation>
    <scope>NUCLEOTIDE SEQUENCE [LARGE SCALE GENOMIC DNA]</scope>
    <source>
        <strain evidence="8">JS</strain>
    </source>
</reference>
<dbReference type="GO" id="GO:0060003">
    <property type="term" value="P:copper ion export"/>
    <property type="evidence" value="ECO:0007669"/>
    <property type="project" value="TreeGrafter"/>
</dbReference>
<dbReference type="EMBL" id="CP003587">
    <property type="protein sequence ID" value="AGY56606.1"/>
    <property type="molecule type" value="Genomic_DNA"/>
</dbReference>
<dbReference type="InterPro" id="IPR058649">
    <property type="entry name" value="CzcB_C"/>
</dbReference>
<keyword evidence="3" id="KW-0732">Signal</keyword>
<dbReference type="HOGENOM" id="CLU_018816_13_3_3"/>
<proteinExistence type="inferred from homology"/>
<dbReference type="Gene3D" id="2.40.50.100">
    <property type="match status" value="1"/>
</dbReference>
<dbReference type="Pfam" id="PF25975">
    <property type="entry name" value="CzcB_C"/>
    <property type="match status" value="1"/>
</dbReference>
<dbReference type="FunFam" id="2.40.30.170:FF:000010">
    <property type="entry name" value="Efflux RND transporter periplasmic adaptor subunit"/>
    <property type="match status" value="1"/>
</dbReference>
<feature type="domain" description="CzcB-like barrel-sandwich hybrid" evidence="5">
    <location>
        <begin position="76"/>
        <end position="251"/>
    </location>
</feature>
<protein>
    <submittedName>
        <fullName evidence="7">RND family efflux transporter MFP subunit</fullName>
    </submittedName>
</protein>
<gene>
    <name evidence="7" type="ORF">GKIL_0359</name>
</gene>
<dbReference type="InterPro" id="IPR030190">
    <property type="entry name" value="MacA_alpha-hairpin_sf"/>
</dbReference>
<dbReference type="Gene3D" id="2.40.30.170">
    <property type="match status" value="1"/>
</dbReference>